<evidence type="ECO:0000256" key="1">
    <source>
        <dbReference type="SAM" id="Phobius"/>
    </source>
</evidence>
<keyword evidence="1" id="KW-0472">Membrane</keyword>
<feature type="transmembrane region" description="Helical" evidence="1">
    <location>
        <begin position="30"/>
        <end position="51"/>
    </location>
</feature>
<sequence length="58" mass="6592">MYILSMIILIITGLVSVIDILFGIKESGEGIRIFVNVSQALFFLSILFFIIKMPTRKK</sequence>
<name>A0A2W0CDA6_9BACL</name>
<keyword evidence="1" id="KW-0812">Transmembrane</keyword>
<dbReference type="AlphaFoldDB" id="A0A2W0CDA6"/>
<evidence type="ECO:0000313" key="3">
    <source>
        <dbReference type="Proteomes" id="UP000247459"/>
    </source>
</evidence>
<organism evidence="2 3">
    <name type="scientific">Paenibacillus illinoisensis</name>
    <dbReference type="NCBI Taxonomy" id="59845"/>
    <lineage>
        <taxon>Bacteria</taxon>
        <taxon>Bacillati</taxon>
        <taxon>Bacillota</taxon>
        <taxon>Bacilli</taxon>
        <taxon>Bacillales</taxon>
        <taxon>Paenibacillaceae</taxon>
        <taxon>Paenibacillus</taxon>
    </lineage>
</organism>
<comment type="caution">
    <text evidence="2">The sequence shown here is derived from an EMBL/GenBank/DDBJ whole genome shotgun (WGS) entry which is preliminary data.</text>
</comment>
<gene>
    <name evidence="2" type="ORF">PIL02S_00510</name>
</gene>
<protein>
    <submittedName>
        <fullName evidence="2">Uncharacterized protein</fullName>
    </submittedName>
</protein>
<evidence type="ECO:0000313" key="2">
    <source>
        <dbReference type="EMBL" id="PYY30963.1"/>
    </source>
</evidence>
<reference evidence="2 3" key="1">
    <citation type="submission" date="2018-01" db="EMBL/GenBank/DDBJ databases">
        <title>Genome sequence of the PGP bacterium Paenibacillus illinoisensis E3.</title>
        <authorList>
            <person name="Rolli E."/>
            <person name="Marasco R."/>
            <person name="Bessem C."/>
            <person name="Michoud G."/>
            <person name="Gaiarsa S."/>
            <person name="Borin S."/>
            <person name="Daffonchio D."/>
        </authorList>
    </citation>
    <scope>NUCLEOTIDE SEQUENCE [LARGE SCALE GENOMIC DNA]</scope>
    <source>
        <strain evidence="2 3">E3</strain>
    </source>
</reference>
<dbReference type="EMBL" id="PRLG01000003">
    <property type="protein sequence ID" value="PYY30963.1"/>
    <property type="molecule type" value="Genomic_DNA"/>
</dbReference>
<feature type="transmembrane region" description="Helical" evidence="1">
    <location>
        <begin position="7"/>
        <end position="24"/>
    </location>
</feature>
<accession>A0A2W0CDA6</accession>
<keyword evidence="1" id="KW-1133">Transmembrane helix</keyword>
<dbReference type="Proteomes" id="UP000247459">
    <property type="component" value="Unassembled WGS sequence"/>
</dbReference>
<proteinExistence type="predicted"/>